<dbReference type="EMBL" id="QNRR01000005">
    <property type="protein sequence ID" value="RBP43938.1"/>
    <property type="molecule type" value="Genomic_DNA"/>
</dbReference>
<evidence type="ECO:0000313" key="1">
    <source>
        <dbReference type="EMBL" id="RBP43938.1"/>
    </source>
</evidence>
<proteinExistence type="predicted"/>
<protein>
    <submittedName>
        <fullName evidence="1">Uncharacterized protein</fullName>
    </submittedName>
</protein>
<dbReference type="AlphaFoldDB" id="A0A366HLY6"/>
<keyword evidence="2" id="KW-1185">Reference proteome</keyword>
<gene>
    <name evidence="1" type="ORF">DES53_105337</name>
</gene>
<organism evidence="1 2">
    <name type="scientific">Roseimicrobium gellanilyticum</name>
    <dbReference type="NCBI Taxonomy" id="748857"/>
    <lineage>
        <taxon>Bacteria</taxon>
        <taxon>Pseudomonadati</taxon>
        <taxon>Verrucomicrobiota</taxon>
        <taxon>Verrucomicrobiia</taxon>
        <taxon>Verrucomicrobiales</taxon>
        <taxon>Verrucomicrobiaceae</taxon>
        <taxon>Roseimicrobium</taxon>
    </lineage>
</organism>
<dbReference type="OrthoDB" id="192044at2"/>
<comment type="caution">
    <text evidence="1">The sequence shown here is derived from an EMBL/GenBank/DDBJ whole genome shotgun (WGS) entry which is preliminary data.</text>
</comment>
<reference evidence="1 2" key="1">
    <citation type="submission" date="2018-06" db="EMBL/GenBank/DDBJ databases">
        <title>Genomic Encyclopedia of Type Strains, Phase IV (KMG-IV): sequencing the most valuable type-strain genomes for metagenomic binning, comparative biology and taxonomic classification.</title>
        <authorList>
            <person name="Goeker M."/>
        </authorList>
    </citation>
    <scope>NUCLEOTIDE SEQUENCE [LARGE SCALE GENOMIC DNA]</scope>
    <source>
        <strain evidence="1 2">DSM 25532</strain>
    </source>
</reference>
<sequence length="154" mass="17780">MGLPIFTSTSPGWRRLVRHPIFPLMVLVLITQLTRDQFPFSHYPMYSMPTSRPLKWQYLADGEGQPLAHVYHTGISPSQVGKMFGAYKHDFATEEEAGLEVLKYLRQKNAQRPKRPLPERIRLIETKIGFGDGHFIETNTVVAEHVQPPRKEKR</sequence>
<evidence type="ECO:0000313" key="2">
    <source>
        <dbReference type="Proteomes" id="UP000253426"/>
    </source>
</evidence>
<dbReference type="Proteomes" id="UP000253426">
    <property type="component" value="Unassembled WGS sequence"/>
</dbReference>
<accession>A0A366HLY6</accession>
<dbReference type="RefSeq" id="WP_113959395.1">
    <property type="nucleotide sequence ID" value="NZ_QNRR01000005.1"/>
</dbReference>
<name>A0A366HLY6_9BACT</name>